<dbReference type="SUPFAM" id="SSF56042">
    <property type="entry name" value="PurM C-terminal domain-like"/>
    <property type="match status" value="1"/>
</dbReference>
<name>A0ABP8M0H2_9BACT</name>
<dbReference type="InterPro" id="IPR011854">
    <property type="entry name" value="HypE"/>
</dbReference>
<dbReference type="Proteomes" id="UP001501508">
    <property type="component" value="Unassembled WGS sequence"/>
</dbReference>
<evidence type="ECO:0000313" key="4">
    <source>
        <dbReference type="EMBL" id="GAA4439482.1"/>
    </source>
</evidence>
<keyword evidence="5" id="KW-1185">Reference proteome</keyword>
<evidence type="ECO:0000313" key="5">
    <source>
        <dbReference type="Proteomes" id="UP001501508"/>
    </source>
</evidence>
<dbReference type="EMBL" id="BAABEY010000021">
    <property type="protein sequence ID" value="GAA4439482.1"/>
    <property type="molecule type" value="Genomic_DNA"/>
</dbReference>
<sequence>MKTNQQPGKIDRETFQHTIWKKVGRHRQEVIAGPQYGVDVSVIRLPGGGFMASASDPASLVPGLTLAESAWLTVHLTANDLATTGHLPMYAQFVLNLPAEMSTPDFEAYWTMVHEYCDDLGVAITGGHTGKVQGQACTFVGGVTMSLVAPEILLSKNIRPGQCIIVTKGCAWSASAILAKVFPETVKMLLGVPEWEKVGASFQGLSVAKEAVAAFQTRQVSAMHDVTEGGVLGAVHEMCLAGGVGALVNTSVLPVSQAVSRIAGHFGFDPHCSLGSGALLMACNPEAADTVVDTLGTLEIPAFKIGHFTNRLQGVALYETDPEHHRIFLPAQYDGYWNAYSAALSRGWK</sequence>
<comment type="similarity">
    <text evidence="1">Belongs to the HypE family.</text>
</comment>
<dbReference type="PANTHER" id="PTHR30303">
    <property type="entry name" value="HYDROGENASE ISOENZYMES FORMATION PROTEIN HYPE"/>
    <property type="match status" value="1"/>
</dbReference>
<accession>A0ABP8M0H2</accession>
<dbReference type="InterPro" id="IPR016188">
    <property type="entry name" value="PurM-like_N"/>
</dbReference>
<organism evidence="4 5">
    <name type="scientific">Ravibacter arvi</name>
    <dbReference type="NCBI Taxonomy" id="2051041"/>
    <lineage>
        <taxon>Bacteria</taxon>
        <taxon>Pseudomonadati</taxon>
        <taxon>Bacteroidota</taxon>
        <taxon>Cytophagia</taxon>
        <taxon>Cytophagales</taxon>
        <taxon>Spirosomataceae</taxon>
        <taxon>Ravibacter</taxon>
    </lineage>
</organism>
<dbReference type="Pfam" id="PF02769">
    <property type="entry name" value="AIRS_C"/>
    <property type="match status" value="1"/>
</dbReference>
<feature type="domain" description="PurM-like N-terminal" evidence="2">
    <location>
        <begin position="39"/>
        <end position="140"/>
    </location>
</feature>
<dbReference type="InterPro" id="IPR036921">
    <property type="entry name" value="PurM-like_N_sf"/>
</dbReference>
<dbReference type="Gene3D" id="3.30.1330.10">
    <property type="entry name" value="PurM-like, N-terminal domain"/>
    <property type="match status" value="1"/>
</dbReference>
<dbReference type="RefSeq" id="WP_345028789.1">
    <property type="nucleotide sequence ID" value="NZ_BAABEY010000021.1"/>
</dbReference>
<evidence type="ECO:0000256" key="1">
    <source>
        <dbReference type="ARBA" id="ARBA00006243"/>
    </source>
</evidence>
<protein>
    <submittedName>
        <fullName evidence="4">AIR synthase family protein</fullName>
    </submittedName>
</protein>
<dbReference type="PANTHER" id="PTHR30303:SF4">
    <property type="entry name" value="HYDROGENASE EXPRESSION_FORMATION PROTEIN HYPE"/>
    <property type="match status" value="1"/>
</dbReference>
<reference evidence="5" key="1">
    <citation type="journal article" date="2019" name="Int. J. Syst. Evol. Microbiol.">
        <title>The Global Catalogue of Microorganisms (GCM) 10K type strain sequencing project: providing services to taxonomists for standard genome sequencing and annotation.</title>
        <authorList>
            <consortium name="The Broad Institute Genomics Platform"/>
            <consortium name="The Broad Institute Genome Sequencing Center for Infectious Disease"/>
            <person name="Wu L."/>
            <person name="Ma J."/>
        </authorList>
    </citation>
    <scope>NUCLEOTIDE SEQUENCE [LARGE SCALE GENOMIC DNA]</scope>
    <source>
        <strain evidence="5">JCM 31920</strain>
    </source>
</reference>
<evidence type="ECO:0000259" key="2">
    <source>
        <dbReference type="Pfam" id="PF00586"/>
    </source>
</evidence>
<dbReference type="InterPro" id="IPR036676">
    <property type="entry name" value="PurM-like_C_sf"/>
</dbReference>
<evidence type="ECO:0000259" key="3">
    <source>
        <dbReference type="Pfam" id="PF02769"/>
    </source>
</evidence>
<dbReference type="Gene3D" id="3.90.650.10">
    <property type="entry name" value="PurM-like C-terminal domain"/>
    <property type="match status" value="1"/>
</dbReference>
<proteinExistence type="inferred from homology"/>
<feature type="domain" description="PurM-like C-terminal" evidence="3">
    <location>
        <begin position="159"/>
        <end position="311"/>
    </location>
</feature>
<comment type="caution">
    <text evidence="4">The sequence shown here is derived from an EMBL/GenBank/DDBJ whole genome shotgun (WGS) entry which is preliminary data.</text>
</comment>
<dbReference type="InterPro" id="IPR010918">
    <property type="entry name" value="PurM-like_C_dom"/>
</dbReference>
<gene>
    <name evidence="4" type="ORF">GCM10023091_21720</name>
</gene>
<dbReference type="Pfam" id="PF00586">
    <property type="entry name" value="AIRS"/>
    <property type="match status" value="1"/>
</dbReference>
<dbReference type="SUPFAM" id="SSF55326">
    <property type="entry name" value="PurM N-terminal domain-like"/>
    <property type="match status" value="1"/>
</dbReference>